<dbReference type="InterPro" id="IPR005225">
    <property type="entry name" value="Small_GTP-bd"/>
</dbReference>
<dbReference type="FunFam" id="3.30.1360.120:FF:000003">
    <property type="entry name" value="tRNA modification GTPase MnmE"/>
    <property type="match status" value="1"/>
</dbReference>
<dbReference type="GO" id="GO:0042802">
    <property type="term" value="F:identical protein binding"/>
    <property type="evidence" value="ECO:0007669"/>
    <property type="project" value="UniProtKB-ARBA"/>
</dbReference>
<proteinExistence type="inferred from homology"/>
<feature type="binding site" evidence="10">
    <location>
        <position position="137"/>
    </location>
    <ligand>
        <name>(6S)-5-formyl-5,6,7,8-tetrahydrofolate</name>
        <dbReference type="ChEBI" id="CHEBI:57457"/>
    </ligand>
</feature>
<dbReference type="InterPro" id="IPR025867">
    <property type="entry name" value="MnmE_helical"/>
</dbReference>
<evidence type="ECO:0000256" key="9">
    <source>
        <dbReference type="ARBA" id="ARBA00023134"/>
    </source>
</evidence>
<name>A0A562JLN7_9FIRM</name>
<comment type="subunit">
    <text evidence="10">Homodimer. Heterotetramer of two MnmE and two MnmG subunits.</text>
</comment>
<evidence type="ECO:0000256" key="1">
    <source>
        <dbReference type="ARBA" id="ARBA00011043"/>
    </source>
</evidence>
<dbReference type="EMBL" id="VLKH01000001">
    <property type="protein sequence ID" value="TWH83943.1"/>
    <property type="molecule type" value="Genomic_DNA"/>
</dbReference>
<evidence type="ECO:0000259" key="12">
    <source>
        <dbReference type="PROSITE" id="PS51709"/>
    </source>
</evidence>
<feature type="binding site" evidence="10">
    <location>
        <begin position="243"/>
        <end position="248"/>
    </location>
    <ligand>
        <name>GTP</name>
        <dbReference type="ChEBI" id="CHEBI:37565"/>
    </ligand>
</feature>
<comment type="caution">
    <text evidence="10">Lacks conserved residue(s) required for the propagation of feature annotation.</text>
</comment>
<dbReference type="PANTHER" id="PTHR42714">
    <property type="entry name" value="TRNA MODIFICATION GTPASE GTPBP3"/>
    <property type="match status" value="1"/>
</dbReference>
<dbReference type="InterPro" id="IPR004520">
    <property type="entry name" value="GTPase_MnmE"/>
</dbReference>
<dbReference type="InterPro" id="IPR027368">
    <property type="entry name" value="MnmE_dom2"/>
</dbReference>
<reference evidence="13 14" key="1">
    <citation type="submission" date="2019-07" db="EMBL/GenBank/DDBJ databases">
        <title>Genomic Encyclopedia of Type Strains, Phase I: the one thousand microbial genomes (KMG-I) project.</title>
        <authorList>
            <person name="Kyrpides N."/>
        </authorList>
    </citation>
    <scope>NUCLEOTIDE SEQUENCE [LARGE SCALE GENOMIC DNA]</scope>
    <source>
        <strain evidence="13 14">DSM 13558</strain>
    </source>
</reference>
<keyword evidence="8 10" id="KW-0630">Potassium</keyword>
<keyword evidence="7 10" id="KW-0460">Magnesium</keyword>
<dbReference type="PRINTS" id="PR00449">
    <property type="entry name" value="RASTRNSFRMNG"/>
</dbReference>
<comment type="similarity">
    <text evidence="1 10 11">Belongs to the TRAFAC class TrmE-Era-EngA-EngB-Septin-like GTPase superfamily. TrmE GTPase family.</text>
</comment>
<dbReference type="NCBIfam" id="NF003661">
    <property type="entry name" value="PRK05291.1-3"/>
    <property type="match status" value="1"/>
</dbReference>
<dbReference type="GO" id="GO:0030488">
    <property type="term" value="P:tRNA methylation"/>
    <property type="evidence" value="ECO:0007669"/>
    <property type="project" value="TreeGrafter"/>
</dbReference>
<protein>
    <recommendedName>
        <fullName evidence="10">tRNA modification GTPase MnmE</fullName>
        <ecNumber evidence="10">3.6.-.-</ecNumber>
    </recommendedName>
</protein>
<dbReference type="Gene3D" id="1.20.120.430">
    <property type="entry name" value="tRNA modification GTPase MnmE domain 2"/>
    <property type="match status" value="1"/>
</dbReference>
<evidence type="ECO:0000256" key="8">
    <source>
        <dbReference type="ARBA" id="ARBA00022958"/>
    </source>
</evidence>
<evidence type="ECO:0000313" key="14">
    <source>
        <dbReference type="Proteomes" id="UP000315343"/>
    </source>
</evidence>
<dbReference type="Pfam" id="PF01926">
    <property type="entry name" value="MMR_HSR1"/>
    <property type="match status" value="1"/>
</dbReference>
<dbReference type="FunFam" id="3.40.50.300:FF:000494">
    <property type="entry name" value="tRNA modification GTPase MnmE"/>
    <property type="match status" value="1"/>
</dbReference>
<feature type="binding site" evidence="10">
    <location>
        <position position="32"/>
    </location>
    <ligand>
        <name>(6S)-5-formyl-5,6,7,8-tetrahydrofolate</name>
        <dbReference type="ChEBI" id="CHEBI:57457"/>
    </ligand>
</feature>
<evidence type="ECO:0000313" key="13">
    <source>
        <dbReference type="EMBL" id="TWH83943.1"/>
    </source>
</evidence>
<evidence type="ECO:0000256" key="10">
    <source>
        <dbReference type="HAMAP-Rule" id="MF_00379"/>
    </source>
</evidence>
<dbReference type="GO" id="GO:0002098">
    <property type="term" value="P:tRNA wobble uridine modification"/>
    <property type="evidence" value="ECO:0007669"/>
    <property type="project" value="TreeGrafter"/>
</dbReference>
<dbReference type="PROSITE" id="PS51709">
    <property type="entry name" value="G_TRME"/>
    <property type="match status" value="1"/>
</dbReference>
<keyword evidence="3 10" id="KW-0819">tRNA processing</keyword>
<feature type="binding site" evidence="10">
    <location>
        <position position="268"/>
    </location>
    <ligand>
        <name>Mg(2+)</name>
        <dbReference type="ChEBI" id="CHEBI:18420"/>
    </ligand>
</feature>
<dbReference type="Proteomes" id="UP000315343">
    <property type="component" value="Unassembled WGS sequence"/>
</dbReference>
<dbReference type="AlphaFoldDB" id="A0A562JLN7"/>
<evidence type="ECO:0000256" key="7">
    <source>
        <dbReference type="ARBA" id="ARBA00022842"/>
    </source>
</evidence>
<dbReference type="SUPFAM" id="SSF52540">
    <property type="entry name" value="P-loop containing nucleoside triphosphate hydrolases"/>
    <property type="match status" value="1"/>
</dbReference>
<dbReference type="CDD" id="cd04164">
    <property type="entry name" value="trmE"/>
    <property type="match status" value="1"/>
</dbReference>
<comment type="cofactor">
    <cofactor evidence="10">
        <name>K(+)</name>
        <dbReference type="ChEBI" id="CHEBI:29103"/>
    </cofactor>
    <text evidence="10">Binds 1 potassium ion per subunit.</text>
</comment>
<feature type="binding site" evidence="10">
    <location>
        <position position="469"/>
    </location>
    <ligand>
        <name>(6S)-5-formyl-5,6,7,8-tetrahydrofolate</name>
        <dbReference type="ChEBI" id="CHEBI:57457"/>
    </ligand>
</feature>
<dbReference type="SUPFAM" id="SSF116878">
    <property type="entry name" value="TrmE connector domain"/>
    <property type="match status" value="1"/>
</dbReference>
<evidence type="ECO:0000256" key="5">
    <source>
        <dbReference type="ARBA" id="ARBA00022741"/>
    </source>
</evidence>
<sequence>MNYKERNGDRMNSDTIAAIATFPGNAGINIIRISGDDALSIAEKIFVKKGRKTGEGNNLKPRYLHYGHVQDNQGKIIDEVLLSYMKGPNTYTREDVVEINCHGGVISAKKILETVLLMGCRPAERGEFTKRAFLNGRIDLTQAEAVIDIINSKTDSSHAISMNHLEGRLSKEINNIIEKIMDILANIEVNIDFPEYDEDEITISDAKEFCEEILNKIDKLISTADTGKIFKEGIKTVILGKPNVGKSSLMNFLLNENRAIVTEIPGTTRDTIEEYVNIKGIPLRIIDTAGIRDTEDTVEKIGVEKALSKVDEADLVMMLFDSSRELEAEDEKILQYIQNKKTIYIKNKTDLENKLNLSGYEDIEKEAINISVVNNQGLDEIIEKLSSMFFEGAINIENELIINSARHKNLLINAKNSLDEVLKSINNGMTIDFVEIDLKETMENLGLIVGKSVSDDLVDKIFNEFCIGK</sequence>
<dbReference type="Gene3D" id="3.40.50.300">
    <property type="entry name" value="P-loop containing nucleotide triphosphate hydrolases"/>
    <property type="match status" value="1"/>
</dbReference>
<dbReference type="InterPro" id="IPR027266">
    <property type="entry name" value="TrmE/GcvT-like"/>
</dbReference>
<keyword evidence="2 10" id="KW-0963">Cytoplasm</keyword>
<keyword evidence="6 10" id="KW-0378">Hydrolase</keyword>
<dbReference type="HAMAP" id="MF_00379">
    <property type="entry name" value="GTPase_MnmE"/>
    <property type="match status" value="1"/>
</dbReference>
<dbReference type="Gene3D" id="3.30.1360.120">
    <property type="entry name" value="Probable tRNA modification gtpase trme, domain 1"/>
    <property type="match status" value="1"/>
</dbReference>
<comment type="caution">
    <text evidence="13">The sequence shown here is derived from an EMBL/GenBank/DDBJ whole genome shotgun (WGS) entry which is preliminary data.</text>
</comment>
<evidence type="ECO:0000256" key="3">
    <source>
        <dbReference type="ARBA" id="ARBA00022694"/>
    </source>
</evidence>
<dbReference type="Pfam" id="PF10396">
    <property type="entry name" value="TrmE_N"/>
    <property type="match status" value="1"/>
</dbReference>
<dbReference type="InterPro" id="IPR031168">
    <property type="entry name" value="G_TrmE"/>
</dbReference>
<feature type="binding site" evidence="10">
    <location>
        <position position="247"/>
    </location>
    <ligand>
        <name>Mg(2+)</name>
        <dbReference type="ChEBI" id="CHEBI:18420"/>
    </ligand>
</feature>
<dbReference type="GO" id="GO:0005829">
    <property type="term" value="C:cytosol"/>
    <property type="evidence" value="ECO:0007669"/>
    <property type="project" value="TreeGrafter"/>
</dbReference>
<dbReference type="NCBIfam" id="TIGR00231">
    <property type="entry name" value="small_GTP"/>
    <property type="match status" value="1"/>
</dbReference>
<evidence type="ECO:0000256" key="11">
    <source>
        <dbReference type="RuleBase" id="RU003313"/>
    </source>
</evidence>
<keyword evidence="5 10" id="KW-0547">Nucleotide-binding</keyword>
<feature type="binding site" evidence="10">
    <location>
        <position position="264"/>
    </location>
    <ligand>
        <name>K(+)</name>
        <dbReference type="ChEBI" id="CHEBI:29103"/>
    </ligand>
</feature>
<feature type="binding site" evidence="10">
    <location>
        <position position="243"/>
    </location>
    <ligand>
        <name>K(+)</name>
        <dbReference type="ChEBI" id="CHEBI:29103"/>
    </ligand>
</feature>
<evidence type="ECO:0000256" key="6">
    <source>
        <dbReference type="ARBA" id="ARBA00022801"/>
    </source>
</evidence>
<evidence type="ECO:0000256" key="4">
    <source>
        <dbReference type="ARBA" id="ARBA00022723"/>
    </source>
</evidence>
<dbReference type="NCBIfam" id="TIGR00450">
    <property type="entry name" value="mnmE_trmE_thdF"/>
    <property type="match status" value="1"/>
</dbReference>
<feature type="binding site" evidence="10">
    <location>
        <position position="98"/>
    </location>
    <ligand>
        <name>(6S)-5-formyl-5,6,7,8-tetrahydrofolate</name>
        <dbReference type="ChEBI" id="CHEBI:57457"/>
    </ligand>
</feature>
<dbReference type="GO" id="GO:0046872">
    <property type="term" value="F:metal ion binding"/>
    <property type="evidence" value="ECO:0007669"/>
    <property type="project" value="UniProtKB-KW"/>
</dbReference>
<accession>A0A562JLN7</accession>
<comment type="function">
    <text evidence="10">Exhibits a very high intrinsic GTPase hydrolysis rate. Involved in the addition of a carboxymethylaminomethyl (cmnm) group at the wobble position (U34) of certain tRNAs, forming tRNA-cmnm(5)s(2)U34.</text>
</comment>
<keyword evidence="14" id="KW-1185">Reference proteome</keyword>
<dbReference type="InterPro" id="IPR027417">
    <property type="entry name" value="P-loop_NTPase"/>
</dbReference>
<dbReference type="GO" id="GO:0005525">
    <property type="term" value="F:GTP binding"/>
    <property type="evidence" value="ECO:0007669"/>
    <property type="project" value="UniProtKB-UniRule"/>
</dbReference>
<dbReference type="EC" id="3.6.-.-" evidence="10"/>
<dbReference type="PANTHER" id="PTHR42714:SF2">
    <property type="entry name" value="TRNA MODIFICATION GTPASE GTPBP3, MITOCHONDRIAL"/>
    <property type="match status" value="1"/>
</dbReference>
<comment type="subcellular location">
    <subcellularLocation>
        <location evidence="10">Cytoplasm</location>
    </subcellularLocation>
</comment>
<feature type="domain" description="TrmE-type G" evidence="12">
    <location>
        <begin position="233"/>
        <end position="390"/>
    </location>
</feature>
<dbReference type="InterPro" id="IPR018948">
    <property type="entry name" value="GTP-bd_TrmE_N"/>
</dbReference>
<feature type="binding site" evidence="10">
    <location>
        <position position="267"/>
    </location>
    <ligand>
        <name>K(+)</name>
        <dbReference type="ChEBI" id="CHEBI:29103"/>
    </ligand>
</feature>
<dbReference type="InterPro" id="IPR006073">
    <property type="entry name" value="GTP-bd"/>
</dbReference>
<evidence type="ECO:0000256" key="2">
    <source>
        <dbReference type="ARBA" id="ARBA00022490"/>
    </source>
</evidence>
<feature type="binding site" evidence="10">
    <location>
        <begin position="287"/>
        <end position="290"/>
    </location>
    <ligand>
        <name>GTP</name>
        <dbReference type="ChEBI" id="CHEBI:37565"/>
    </ligand>
</feature>
<feature type="binding site" evidence="10">
    <location>
        <begin position="262"/>
        <end position="268"/>
    </location>
    <ligand>
        <name>GTP</name>
        <dbReference type="ChEBI" id="CHEBI:37565"/>
    </ligand>
</feature>
<feature type="binding site" evidence="10">
    <location>
        <position position="262"/>
    </location>
    <ligand>
        <name>K(+)</name>
        <dbReference type="ChEBI" id="CHEBI:29103"/>
    </ligand>
</feature>
<organism evidence="13 14">
    <name type="scientific">Sedimentibacter saalensis</name>
    <dbReference type="NCBI Taxonomy" id="130788"/>
    <lineage>
        <taxon>Bacteria</taxon>
        <taxon>Bacillati</taxon>
        <taxon>Bacillota</taxon>
        <taxon>Tissierellia</taxon>
        <taxon>Sedimentibacter</taxon>
    </lineage>
</organism>
<dbReference type="CDD" id="cd14858">
    <property type="entry name" value="TrmE_N"/>
    <property type="match status" value="1"/>
</dbReference>
<dbReference type="GO" id="GO:0003924">
    <property type="term" value="F:GTPase activity"/>
    <property type="evidence" value="ECO:0007669"/>
    <property type="project" value="UniProtKB-UniRule"/>
</dbReference>
<keyword evidence="4 10" id="KW-0479">Metal-binding</keyword>
<dbReference type="Pfam" id="PF12631">
    <property type="entry name" value="MnmE_helical"/>
    <property type="match status" value="1"/>
</dbReference>
<gene>
    <name evidence="10" type="primary">mnmE</name>
    <name evidence="10" type="synonym">trmE</name>
    <name evidence="13" type="ORF">LY60_00565</name>
</gene>
<keyword evidence="9 10" id="KW-0342">GTP-binding</keyword>